<reference evidence="1 2" key="1">
    <citation type="submission" date="2019-06" db="EMBL/GenBank/DDBJ databases">
        <title>Gramella sabulilitoris sp. nov., isolated from a marine sand.</title>
        <authorList>
            <person name="Yoon J.-H."/>
        </authorList>
    </citation>
    <scope>NUCLEOTIDE SEQUENCE [LARGE SCALE GENOMIC DNA]</scope>
    <source>
        <strain evidence="1 2">HSMS-1</strain>
    </source>
</reference>
<sequence>MSGKIKFFFIDCSYAAECCNKSQYEEASLLEKAKLMMHLAICKTCRKISAKNSKLTHLVKQSKIEICPEENKQQWREEIKKEFAEDRSQT</sequence>
<protein>
    <recommendedName>
        <fullName evidence="3">Glycine dehydrogenase</fullName>
    </recommendedName>
</protein>
<comment type="caution">
    <text evidence="1">The sequence shown here is derived from an EMBL/GenBank/DDBJ whole genome shotgun (WGS) entry which is preliminary data.</text>
</comment>
<accession>A0A550I442</accession>
<dbReference type="Proteomes" id="UP000315131">
    <property type="component" value="Unassembled WGS sequence"/>
</dbReference>
<evidence type="ECO:0000313" key="2">
    <source>
        <dbReference type="Proteomes" id="UP000315131"/>
    </source>
</evidence>
<name>A0A550I442_9FLAO</name>
<evidence type="ECO:0000313" key="1">
    <source>
        <dbReference type="EMBL" id="TRO65721.1"/>
    </source>
</evidence>
<dbReference type="AlphaFoldDB" id="A0A550I442"/>
<gene>
    <name evidence="1" type="ORF">FGM01_10015</name>
</gene>
<dbReference type="OrthoDB" id="1262821at2"/>
<evidence type="ECO:0008006" key="3">
    <source>
        <dbReference type="Google" id="ProtNLM"/>
    </source>
</evidence>
<dbReference type="RefSeq" id="WP_143411021.1">
    <property type="nucleotide sequence ID" value="NZ_VHSF01000002.1"/>
</dbReference>
<proteinExistence type="predicted"/>
<organism evidence="1 2">
    <name type="scientific">Christiangramia sabulilitoris</name>
    <dbReference type="NCBI Taxonomy" id="2583991"/>
    <lineage>
        <taxon>Bacteria</taxon>
        <taxon>Pseudomonadati</taxon>
        <taxon>Bacteroidota</taxon>
        <taxon>Flavobacteriia</taxon>
        <taxon>Flavobacteriales</taxon>
        <taxon>Flavobacteriaceae</taxon>
        <taxon>Christiangramia</taxon>
    </lineage>
</organism>
<keyword evidence="2" id="KW-1185">Reference proteome</keyword>
<dbReference type="EMBL" id="VHSF01000002">
    <property type="protein sequence ID" value="TRO65721.1"/>
    <property type="molecule type" value="Genomic_DNA"/>
</dbReference>